<keyword evidence="3" id="KW-1185">Reference proteome</keyword>
<dbReference type="EMBL" id="KN822231">
    <property type="protein sequence ID" value="KIM51967.1"/>
    <property type="molecule type" value="Genomic_DNA"/>
</dbReference>
<sequence>MAHCHCELFHTQWGIILDDEFLEAWEHGIVIRCCDGVKRRFYPRIFTYSADYPEKVLLASIRNLGQCPCPRCTIPVSRVHNLGMSRDKTERVTLARVDDCVRQSKIQSARTHIYDSTLGMTSTAVESLLKDQSLVPTSNAFSNRLSCLGFNLFCMLVVDLMHEFELGIWKALFTHLIRILNAAEVGDILVNELDRRYRMVPTFGGDTIRKFASNTLEMKRMAARDFEDVLQCAIPVFDELLPEPHNKNVMALLFTCAYWHGLAKLRMHTDETLTLLDTVMERLGQRLRRFQLKTCDAFNTQELKQEAERHQRRAQENLKNIQGRSTATVAAPTPHASRRPKTFNLQTYKLHALGDYSSSIRMHIFHYLHEKQGELEHRTSKARFRQTDGKQFVKQMAGIERCEARIWHIRNLNNPSPLGTNVEEGVATTSDAHFHIGKSQNFPENIMMFLRKHSEDPAVKDFLPKLRHFLLPKIKEILLRENGLHPEDNPELVSGTIPRPLEEQVYITADHFYKHNLMRLNYTTYDVCQAQDIVNPSTSHCNIMLLADHADGMDGLSQHPYIYAHVLGIFHVNATYVGPGMIDYRPCRIDFLWVRWYQYMEEDAGWDASTLDRVSFPPMADEHAFGFVDPDYVLRACYIIPQFSRDWHFYYVNHFVDRDMVMRYHWGLGVGHTYAHSQGIGNETVQNQTSERDGHDTVENDQNEDVHDSFPDLSDNGEDEEASDQDVDNDLHGGSEFGSGSSDSSSDDDFEDYDALDYQN</sequence>
<evidence type="ECO:0000313" key="3">
    <source>
        <dbReference type="Proteomes" id="UP000053989"/>
    </source>
</evidence>
<dbReference type="InterPro" id="IPR041078">
    <property type="entry name" value="Plavaka"/>
</dbReference>
<protein>
    <submittedName>
        <fullName evidence="2">Uncharacterized protein</fullName>
    </submittedName>
</protein>
<dbReference type="Pfam" id="PF18759">
    <property type="entry name" value="Plavaka"/>
    <property type="match status" value="1"/>
</dbReference>
<reference evidence="2 3" key="1">
    <citation type="submission" date="2014-04" db="EMBL/GenBank/DDBJ databases">
        <authorList>
            <consortium name="DOE Joint Genome Institute"/>
            <person name="Kuo A."/>
            <person name="Kohler A."/>
            <person name="Nagy L.G."/>
            <person name="Floudas D."/>
            <person name="Copeland A."/>
            <person name="Barry K.W."/>
            <person name="Cichocki N."/>
            <person name="Veneault-Fourrey C."/>
            <person name="LaButti K."/>
            <person name="Lindquist E.A."/>
            <person name="Lipzen A."/>
            <person name="Lundell T."/>
            <person name="Morin E."/>
            <person name="Murat C."/>
            <person name="Sun H."/>
            <person name="Tunlid A."/>
            <person name="Henrissat B."/>
            <person name="Grigoriev I.V."/>
            <person name="Hibbett D.S."/>
            <person name="Martin F."/>
            <person name="Nordberg H.P."/>
            <person name="Cantor M.N."/>
            <person name="Hua S.X."/>
        </authorList>
    </citation>
    <scope>NUCLEOTIDE SEQUENCE [LARGE SCALE GENOMIC DNA]</scope>
    <source>
        <strain evidence="2 3">Foug A</strain>
    </source>
</reference>
<name>A0A0C2ZGJ7_9AGAM</name>
<dbReference type="STRING" id="1036808.A0A0C2ZGJ7"/>
<feature type="compositionally biased region" description="Acidic residues" evidence="1">
    <location>
        <begin position="745"/>
        <end position="760"/>
    </location>
</feature>
<dbReference type="InParanoid" id="A0A0C2ZGJ7"/>
<organism evidence="2 3">
    <name type="scientific">Scleroderma citrinum Foug A</name>
    <dbReference type="NCBI Taxonomy" id="1036808"/>
    <lineage>
        <taxon>Eukaryota</taxon>
        <taxon>Fungi</taxon>
        <taxon>Dikarya</taxon>
        <taxon>Basidiomycota</taxon>
        <taxon>Agaricomycotina</taxon>
        <taxon>Agaricomycetes</taxon>
        <taxon>Agaricomycetidae</taxon>
        <taxon>Boletales</taxon>
        <taxon>Sclerodermatineae</taxon>
        <taxon>Sclerodermataceae</taxon>
        <taxon>Scleroderma</taxon>
    </lineage>
</organism>
<feature type="region of interest" description="Disordered" evidence="1">
    <location>
        <begin position="310"/>
        <end position="339"/>
    </location>
</feature>
<evidence type="ECO:0000313" key="2">
    <source>
        <dbReference type="EMBL" id="KIM51967.1"/>
    </source>
</evidence>
<feature type="region of interest" description="Disordered" evidence="1">
    <location>
        <begin position="687"/>
        <end position="760"/>
    </location>
</feature>
<gene>
    <name evidence="2" type="ORF">SCLCIDRAFT_33024</name>
</gene>
<feature type="compositionally biased region" description="Polar residues" evidence="1">
    <location>
        <begin position="317"/>
        <end position="328"/>
    </location>
</feature>
<proteinExistence type="predicted"/>
<reference evidence="3" key="2">
    <citation type="submission" date="2015-01" db="EMBL/GenBank/DDBJ databases">
        <title>Evolutionary Origins and Diversification of the Mycorrhizal Mutualists.</title>
        <authorList>
            <consortium name="DOE Joint Genome Institute"/>
            <consortium name="Mycorrhizal Genomics Consortium"/>
            <person name="Kohler A."/>
            <person name="Kuo A."/>
            <person name="Nagy L.G."/>
            <person name="Floudas D."/>
            <person name="Copeland A."/>
            <person name="Barry K.W."/>
            <person name="Cichocki N."/>
            <person name="Veneault-Fourrey C."/>
            <person name="LaButti K."/>
            <person name="Lindquist E.A."/>
            <person name="Lipzen A."/>
            <person name="Lundell T."/>
            <person name="Morin E."/>
            <person name="Murat C."/>
            <person name="Riley R."/>
            <person name="Ohm R."/>
            <person name="Sun H."/>
            <person name="Tunlid A."/>
            <person name="Henrissat B."/>
            <person name="Grigoriev I.V."/>
            <person name="Hibbett D.S."/>
            <person name="Martin F."/>
        </authorList>
    </citation>
    <scope>NUCLEOTIDE SEQUENCE [LARGE SCALE GENOMIC DNA]</scope>
    <source>
        <strain evidence="3">Foug A</strain>
    </source>
</reference>
<dbReference type="OrthoDB" id="3267098at2759"/>
<dbReference type="Proteomes" id="UP000053989">
    <property type="component" value="Unassembled WGS sequence"/>
</dbReference>
<feature type="compositionally biased region" description="Basic and acidic residues" evidence="1">
    <location>
        <begin position="690"/>
        <end position="710"/>
    </location>
</feature>
<evidence type="ECO:0000256" key="1">
    <source>
        <dbReference type="SAM" id="MobiDB-lite"/>
    </source>
</evidence>
<feature type="compositionally biased region" description="Acidic residues" evidence="1">
    <location>
        <begin position="715"/>
        <end position="728"/>
    </location>
</feature>
<dbReference type="HOGENOM" id="CLU_002498_9_3_1"/>
<accession>A0A0C2ZGJ7</accession>
<dbReference type="AlphaFoldDB" id="A0A0C2ZGJ7"/>